<feature type="chain" id="PRO_5014630342" evidence="1">
    <location>
        <begin position="19"/>
        <end position="127"/>
    </location>
</feature>
<evidence type="ECO:0000256" key="1">
    <source>
        <dbReference type="SAM" id="SignalP"/>
    </source>
</evidence>
<name>A0A2M4D860_ANODA</name>
<proteinExistence type="predicted"/>
<organism evidence="2">
    <name type="scientific">Anopheles darlingi</name>
    <name type="common">Mosquito</name>
    <dbReference type="NCBI Taxonomy" id="43151"/>
    <lineage>
        <taxon>Eukaryota</taxon>
        <taxon>Metazoa</taxon>
        <taxon>Ecdysozoa</taxon>
        <taxon>Arthropoda</taxon>
        <taxon>Hexapoda</taxon>
        <taxon>Insecta</taxon>
        <taxon>Pterygota</taxon>
        <taxon>Neoptera</taxon>
        <taxon>Endopterygota</taxon>
        <taxon>Diptera</taxon>
        <taxon>Nematocera</taxon>
        <taxon>Culicoidea</taxon>
        <taxon>Culicidae</taxon>
        <taxon>Anophelinae</taxon>
        <taxon>Anopheles</taxon>
    </lineage>
</organism>
<keyword evidence="1" id="KW-0732">Signal</keyword>
<sequence>MMLSGPLSLLLVLEPAVAVSEAVGEADPLVVVRRAICVCCTPSRSVRCNTSKAGVVWAVANSESVEMRSGSLSKPSSSERVGLRIGFERISGFPVSIVMPSQELCLMYVCILCMCVYVTERVFPVHC</sequence>
<feature type="signal peptide" evidence="1">
    <location>
        <begin position="1"/>
        <end position="18"/>
    </location>
</feature>
<accession>A0A2M4D860</accession>
<reference evidence="2" key="1">
    <citation type="submission" date="2018-01" db="EMBL/GenBank/DDBJ databases">
        <title>An insight into the sialome of Amazonian anophelines.</title>
        <authorList>
            <person name="Ribeiro J.M."/>
            <person name="Scarpassa V."/>
            <person name="Calvo E."/>
        </authorList>
    </citation>
    <scope>NUCLEOTIDE SEQUENCE</scope>
</reference>
<evidence type="ECO:0000313" key="2">
    <source>
        <dbReference type="EMBL" id="MBW73774.1"/>
    </source>
</evidence>
<dbReference type="AlphaFoldDB" id="A0A2M4D860"/>
<dbReference type="EMBL" id="GGFL01009596">
    <property type="protein sequence ID" value="MBW73774.1"/>
    <property type="molecule type" value="Transcribed_RNA"/>
</dbReference>
<protein>
    <submittedName>
        <fullName evidence="2">Putative secreted protein</fullName>
    </submittedName>
</protein>